<reference evidence="10 11" key="1">
    <citation type="journal article" date="2013" name="Int. J. Syst. Evol. Microbiol.">
        <title>Celerinatantimonas yamalensis sp. nov., a cold-adapted diazotrophic bacterium from a cold permafrost brine.</title>
        <authorList>
            <person name="Shcherbakova V."/>
            <person name="Chuvilskaya N."/>
            <person name="Rivkina E."/>
            <person name="Demidov N."/>
            <person name="Uchaeva V."/>
            <person name="Suetin S."/>
            <person name="Suzina N."/>
            <person name="Gilichinsky D."/>
        </authorList>
    </citation>
    <scope>NUCLEOTIDE SEQUENCE [LARGE SCALE GENOMIC DNA]</scope>
    <source>
        <strain evidence="10 11">C7</strain>
    </source>
</reference>
<dbReference type="PANTHER" id="PTHR33908:SF11">
    <property type="entry name" value="MEMBRANE PROTEIN"/>
    <property type="match status" value="1"/>
</dbReference>
<evidence type="ECO:0000256" key="6">
    <source>
        <dbReference type="ARBA" id="ARBA00022989"/>
    </source>
</evidence>
<accession>A0ABW9G609</accession>
<dbReference type="InterPro" id="IPR050297">
    <property type="entry name" value="LipidA_mod_glycosyltrf_83"/>
</dbReference>
<feature type="transmembrane region" description="Helical" evidence="8">
    <location>
        <begin position="18"/>
        <end position="38"/>
    </location>
</feature>
<dbReference type="EMBL" id="JBEQCT010000002">
    <property type="protein sequence ID" value="MFM2484703.1"/>
    <property type="molecule type" value="Genomic_DNA"/>
</dbReference>
<dbReference type="RefSeq" id="WP_408622889.1">
    <property type="nucleotide sequence ID" value="NZ_JBEQCT010000002.1"/>
</dbReference>
<feature type="domain" description="Glycosyltransferase RgtA/B/C/D-like" evidence="9">
    <location>
        <begin position="70"/>
        <end position="228"/>
    </location>
</feature>
<evidence type="ECO:0000256" key="1">
    <source>
        <dbReference type="ARBA" id="ARBA00004651"/>
    </source>
</evidence>
<evidence type="ECO:0000259" key="9">
    <source>
        <dbReference type="Pfam" id="PF13231"/>
    </source>
</evidence>
<organism evidence="10 11">
    <name type="scientific">Celerinatantimonas yamalensis</name>
    <dbReference type="NCBI Taxonomy" id="559956"/>
    <lineage>
        <taxon>Bacteria</taxon>
        <taxon>Pseudomonadati</taxon>
        <taxon>Pseudomonadota</taxon>
        <taxon>Gammaproteobacteria</taxon>
        <taxon>Celerinatantimonadaceae</taxon>
        <taxon>Celerinatantimonas</taxon>
    </lineage>
</organism>
<evidence type="ECO:0000256" key="3">
    <source>
        <dbReference type="ARBA" id="ARBA00022676"/>
    </source>
</evidence>
<keyword evidence="2" id="KW-1003">Cell membrane</keyword>
<feature type="transmembrane region" description="Helical" evidence="8">
    <location>
        <begin position="282"/>
        <end position="306"/>
    </location>
</feature>
<sequence>MRHTIFIDSGNRASWKSFLLLAIAAVIFSGLFNHTIWTPDEPRVVAVIKNMYLSGNFIIPQFAGIPFVEKPPLFFIYVVSLMHLTGLNALMASRLGLGILCLASLIVFSRLAWLLKGKEFAWISVSILATFEGFLLNFHWARVDAIMIFTSVAAIWAFAEAYLRFQLRYLLLAGALTGMAFLSKGPVAIAICVGPAWIALFARYLYLRRHDTVRASSSWVNVLLFHIIGLAIMCLVIAAWVYPFYKQASPELWHSWFWDNQVGRLTGTAPKTLGHNNHGKPFYYVSGMIEYTLPWTAFFFVGLVSMVKRVVSRHPSSWSDGFFLCWFCLAVFILSYSVTKRTMYLAPLTPLFALMAADAILTVKGRWSLWYRRFWLGIMIVLLAIFAVTPLWAGFLPSGKIPKALMTWLSTWQMSALWCVLAIVLIIKIEVTKWPSWTKLALMTSLFFIAVFHHIFVGIDVAKNMKPDLNAFVSQIPQDKRARIAGVDFSETMSSIFYIYDDWAVPMVAKARVQQIIDGKDSQYDYLLVDIDNVKKNPMTYIGLSAKTPYQLLLVGHPRYDKKHGAVLWLTGIKPVSPSSQQLKQN</sequence>
<feature type="transmembrane region" description="Helical" evidence="8">
    <location>
        <begin position="405"/>
        <end position="427"/>
    </location>
</feature>
<feature type="transmembrane region" description="Helical" evidence="8">
    <location>
        <begin position="50"/>
        <end position="68"/>
    </location>
</feature>
<keyword evidence="3" id="KW-0328">Glycosyltransferase</keyword>
<feature type="transmembrane region" description="Helical" evidence="8">
    <location>
        <begin position="97"/>
        <end position="114"/>
    </location>
</feature>
<keyword evidence="6 8" id="KW-1133">Transmembrane helix</keyword>
<evidence type="ECO:0000256" key="2">
    <source>
        <dbReference type="ARBA" id="ARBA00022475"/>
    </source>
</evidence>
<feature type="transmembrane region" description="Helical" evidence="8">
    <location>
        <begin position="374"/>
        <end position="393"/>
    </location>
</feature>
<evidence type="ECO:0000256" key="7">
    <source>
        <dbReference type="ARBA" id="ARBA00023136"/>
    </source>
</evidence>
<feature type="transmembrane region" description="Helical" evidence="8">
    <location>
        <begin position="344"/>
        <end position="362"/>
    </location>
</feature>
<feature type="transmembrane region" description="Helical" evidence="8">
    <location>
        <begin position="218"/>
        <end position="242"/>
    </location>
</feature>
<feature type="transmembrane region" description="Helical" evidence="8">
    <location>
        <begin position="120"/>
        <end position="138"/>
    </location>
</feature>
<feature type="transmembrane region" description="Helical" evidence="8">
    <location>
        <begin position="439"/>
        <end position="459"/>
    </location>
</feature>
<evidence type="ECO:0000256" key="8">
    <source>
        <dbReference type="SAM" id="Phobius"/>
    </source>
</evidence>
<keyword evidence="4" id="KW-0808">Transferase</keyword>
<feature type="transmembrane region" description="Helical" evidence="8">
    <location>
        <begin position="185"/>
        <end position="206"/>
    </location>
</feature>
<proteinExistence type="predicted"/>
<protein>
    <submittedName>
        <fullName evidence="10">Glycosyltransferase family 39 protein</fullName>
    </submittedName>
</protein>
<dbReference type="InterPro" id="IPR038731">
    <property type="entry name" value="RgtA/B/C-like"/>
</dbReference>
<feature type="transmembrane region" description="Helical" evidence="8">
    <location>
        <begin position="318"/>
        <end position="338"/>
    </location>
</feature>
<dbReference type="PANTHER" id="PTHR33908">
    <property type="entry name" value="MANNOSYLTRANSFERASE YKCB-RELATED"/>
    <property type="match status" value="1"/>
</dbReference>
<comment type="caution">
    <text evidence="10">The sequence shown here is derived from an EMBL/GenBank/DDBJ whole genome shotgun (WGS) entry which is preliminary data.</text>
</comment>
<gene>
    <name evidence="10" type="ORF">ABUE30_06440</name>
</gene>
<evidence type="ECO:0000256" key="5">
    <source>
        <dbReference type="ARBA" id="ARBA00022692"/>
    </source>
</evidence>
<dbReference type="Pfam" id="PF13231">
    <property type="entry name" value="PMT_2"/>
    <property type="match status" value="1"/>
</dbReference>
<feature type="transmembrane region" description="Helical" evidence="8">
    <location>
        <begin position="145"/>
        <end position="165"/>
    </location>
</feature>
<evidence type="ECO:0000313" key="10">
    <source>
        <dbReference type="EMBL" id="MFM2484703.1"/>
    </source>
</evidence>
<keyword evidence="11" id="KW-1185">Reference proteome</keyword>
<evidence type="ECO:0000256" key="4">
    <source>
        <dbReference type="ARBA" id="ARBA00022679"/>
    </source>
</evidence>
<comment type="subcellular location">
    <subcellularLocation>
        <location evidence="1">Cell membrane</location>
        <topology evidence="1">Multi-pass membrane protein</topology>
    </subcellularLocation>
</comment>
<keyword evidence="7 8" id="KW-0472">Membrane</keyword>
<dbReference type="Proteomes" id="UP001629953">
    <property type="component" value="Unassembled WGS sequence"/>
</dbReference>
<keyword evidence="5 8" id="KW-0812">Transmembrane</keyword>
<name>A0ABW9G609_9GAMM</name>
<evidence type="ECO:0000313" key="11">
    <source>
        <dbReference type="Proteomes" id="UP001629953"/>
    </source>
</evidence>